<dbReference type="InterPro" id="IPR023873">
    <property type="entry name" value="FeFe-hyd_GTPase_HydF"/>
</dbReference>
<dbReference type="SUPFAM" id="SSF52540">
    <property type="entry name" value="P-loop containing nucleoside triphosphate hydrolases"/>
    <property type="match status" value="1"/>
</dbReference>
<organism evidence="6 7">
    <name type="scientific">Alkalibacter saccharofermentans DSM 14828</name>
    <dbReference type="NCBI Taxonomy" id="1120975"/>
    <lineage>
        <taxon>Bacteria</taxon>
        <taxon>Bacillati</taxon>
        <taxon>Bacillota</taxon>
        <taxon>Clostridia</taxon>
        <taxon>Eubacteriales</taxon>
        <taxon>Eubacteriaceae</taxon>
        <taxon>Alkalibacter</taxon>
    </lineage>
</organism>
<dbReference type="AlphaFoldDB" id="A0A1M4SCQ5"/>
<name>A0A1M4SCQ5_9FIRM</name>
<evidence type="ECO:0000259" key="4">
    <source>
        <dbReference type="Pfam" id="PF18128"/>
    </source>
</evidence>
<evidence type="ECO:0000259" key="3">
    <source>
        <dbReference type="Pfam" id="PF01926"/>
    </source>
</evidence>
<reference evidence="6 7" key="1">
    <citation type="submission" date="2016-11" db="EMBL/GenBank/DDBJ databases">
        <authorList>
            <person name="Jaros S."/>
            <person name="Januszkiewicz K."/>
            <person name="Wedrychowicz H."/>
        </authorList>
    </citation>
    <scope>NUCLEOTIDE SEQUENCE [LARGE SCALE GENOMIC DNA]</scope>
    <source>
        <strain evidence="6 7">DSM 14828</strain>
    </source>
</reference>
<dbReference type="InterPro" id="IPR005225">
    <property type="entry name" value="Small_GTP-bd"/>
</dbReference>
<dbReference type="InterPro" id="IPR006073">
    <property type="entry name" value="GTP-bd"/>
</dbReference>
<dbReference type="PANTHER" id="PTHR42714:SF6">
    <property type="entry name" value="TRANSLATION INITIATION FACTOR IF-2"/>
    <property type="match status" value="1"/>
</dbReference>
<dbReference type="Pfam" id="PF18133">
    <property type="entry name" value="HydF_tetramer"/>
    <property type="match status" value="1"/>
</dbReference>
<dbReference type="PANTHER" id="PTHR42714">
    <property type="entry name" value="TRNA MODIFICATION GTPASE GTPBP3"/>
    <property type="match status" value="1"/>
</dbReference>
<dbReference type="CDD" id="cd00880">
    <property type="entry name" value="Era_like"/>
    <property type="match status" value="1"/>
</dbReference>
<dbReference type="GO" id="GO:0005525">
    <property type="term" value="F:GTP binding"/>
    <property type="evidence" value="ECO:0007669"/>
    <property type="project" value="UniProtKB-KW"/>
</dbReference>
<dbReference type="Gene3D" id="3.40.50.11420">
    <property type="match status" value="1"/>
</dbReference>
<feature type="domain" description="G" evidence="3">
    <location>
        <begin position="13"/>
        <end position="129"/>
    </location>
</feature>
<evidence type="ECO:0000256" key="1">
    <source>
        <dbReference type="ARBA" id="ARBA00022741"/>
    </source>
</evidence>
<evidence type="ECO:0000256" key="2">
    <source>
        <dbReference type="ARBA" id="ARBA00023134"/>
    </source>
</evidence>
<dbReference type="InterPro" id="IPR041606">
    <property type="entry name" value="HydF_dimer"/>
</dbReference>
<keyword evidence="7" id="KW-1185">Reference proteome</keyword>
<feature type="domain" description="Hydrogen maturase F tetramerization" evidence="5">
    <location>
        <begin position="284"/>
        <end position="400"/>
    </location>
</feature>
<dbReference type="FunFam" id="3.40.50.11420:FF:000001">
    <property type="entry name" value="Hydrogenase maturation GTPase HydF"/>
    <property type="match status" value="1"/>
</dbReference>
<dbReference type="Gene3D" id="3.40.50.11410">
    <property type="match status" value="1"/>
</dbReference>
<evidence type="ECO:0000313" key="6">
    <source>
        <dbReference type="EMBL" id="SHE29938.1"/>
    </source>
</evidence>
<dbReference type="RefSeq" id="WP_073269205.1">
    <property type="nucleotide sequence ID" value="NZ_FQTU01000001.1"/>
</dbReference>
<proteinExistence type="predicted"/>
<keyword evidence="1" id="KW-0547">Nucleotide-binding</keyword>
<keyword evidence="2" id="KW-0342">GTP-binding</keyword>
<evidence type="ECO:0000313" key="7">
    <source>
        <dbReference type="Proteomes" id="UP000184251"/>
    </source>
</evidence>
<dbReference type="OrthoDB" id="9811338at2"/>
<dbReference type="EMBL" id="FQTU01000001">
    <property type="protein sequence ID" value="SHE29938.1"/>
    <property type="molecule type" value="Genomic_DNA"/>
</dbReference>
<accession>A0A1M4SCQ5</accession>
<dbReference type="InterPro" id="IPR027417">
    <property type="entry name" value="P-loop_NTPase"/>
</dbReference>
<feature type="domain" description="Hydrogen maturase F dimerization" evidence="4">
    <location>
        <begin position="182"/>
        <end position="280"/>
    </location>
</feature>
<dbReference type="NCBIfam" id="TIGR00231">
    <property type="entry name" value="small_GTP"/>
    <property type="match status" value="1"/>
</dbReference>
<dbReference type="STRING" id="1120975.SAMN02746064_00209"/>
<dbReference type="InterPro" id="IPR040644">
    <property type="entry name" value="HydF_tetramer"/>
</dbReference>
<dbReference type="NCBIfam" id="TIGR03918">
    <property type="entry name" value="GTP_HydF"/>
    <property type="match status" value="1"/>
</dbReference>
<sequence length="412" mass="45607">MSLNSTPKANRVHIAFFGKTNAGKSSLINAVTNQNLAIVSKVRGTTTDPVYKSMELLPIGPVTMIDTAGLCDEGELGTLREEKTLEVLNKTDIAVVVFECSEEADFSFEVNLVEKIKNRKIPVVPVLNKNDLVDDHSTIKKNIEKSIGMKLHSVSALKKQGIEELKNFIGKLAPEDEDKFKIIGDLISPGDFVVLVTPIDKAAPKGRLILPQQQTIRDILESDAMAIVTKEHELRDTLNKLGTKPKMVVTDSQAFLKVSADTPDDILMTSFSILFARHKGDLNVLVKGARKIDDLEDGDKILIAEGCTHHRQTDDIGTVKIPRWLRQMTGKDLEFHHVSGVEFTKDVEQYGLIVHCGGCMLNHRAMGHRIDSADGFEVPIVNYGVLIAYVHGILDRALEPFPLAKMIWEKEA</sequence>
<dbReference type="GO" id="GO:0030488">
    <property type="term" value="P:tRNA methylation"/>
    <property type="evidence" value="ECO:0007669"/>
    <property type="project" value="TreeGrafter"/>
</dbReference>
<protein>
    <submittedName>
        <fullName evidence="6">Iron-only hydrogenase maturation protein HydF</fullName>
    </submittedName>
</protein>
<dbReference type="Pfam" id="PF01926">
    <property type="entry name" value="MMR_HSR1"/>
    <property type="match status" value="1"/>
</dbReference>
<dbReference type="Gene3D" id="3.40.50.300">
    <property type="entry name" value="P-loop containing nucleotide triphosphate hydrolases"/>
    <property type="match status" value="1"/>
</dbReference>
<dbReference type="Pfam" id="PF18128">
    <property type="entry name" value="HydF_dimer"/>
    <property type="match status" value="1"/>
</dbReference>
<gene>
    <name evidence="6" type="ORF">SAMN02746064_00209</name>
</gene>
<dbReference type="GO" id="GO:0005737">
    <property type="term" value="C:cytoplasm"/>
    <property type="evidence" value="ECO:0007669"/>
    <property type="project" value="TreeGrafter"/>
</dbReference>
<dbReference type="Proteomes" id="UP000184251">
    <property type="component" value="Unassembled WGS sequence"/>
</dbReference>
<dbReference type="GO" id="GO:0002098">
    <property type="term" value="P:tRNA wobble uridine modification"/>
    <property type="evidence" value="ECO:0007669"/>
    <property type="project" value="TreeGrafter"/>
</dbReference>
<evidence type="ECO:0000259" key="5">
    <source>
        <dbReference type="Pfam" id="PF18133"/>
    </source>
</evidence>